<sequence length="19" mass="2164">MCRLDILKIGQLHQPDIGL</sequence>
<dbReference type="EMBL" id="LSSN01001096">
    <property type="protein sequence ID" value="OMJ21049.1"/>
    <property type="molecule type" value="Genomic_DNA"/>
</dbReference>
<reference evidence="1 2" key="1">
    <citation type="submission" date="2017-01" db="EMBL/GenBank/DDBJ databases">
        <authorList>
            <person name="Mah S.A."/>
            <person name="Swanson W.J."/>
            <person name="Moy G.W."/>
            <person name="Vacquier V.D."/>
        </authorList>
    </citation>
    <scope>NUCLEOTIDE SEQUENCE [LARGE SCALE GENOMIC DNA]</scope>
    <source>
        <strain evidence="1 2">GSMNP</strain>
    </source>
</reference>
<evidence type="ECO:0000313" key="2">
    <source>
        <dbReference type="Proteomes" id="UP000187283"/>
    </source>
</evidence>
<feature type="non-terminal residue" evidence="1">
    <location>
        <position position="19"/>
    </location>
</feature>
<proteinExistence type="predicted"/>
<protein>
    <submittedName>
        <fullName evidence="1">Uncharacterized protein</fullName>
    </submittedName>
</protein>
<dbReference type="Proteomes" id="UP000187283">
    <property type="component" value="Unassembled WGS sequence"/>
</dbReference>
<accession>A0A1R1Y2H3</accession>
<organism evidence="1 2">
    <name type="scientific">Smittium culicis</name>
    <dbReference type="NCBI Taxonomy" id="133412"/>
    <lineage>
        <taxon>Eukaryota</taxon>
        <taxon>Fungi</taxon>
        <taxon>Fungi incertae sedis</taxon>
        <taxon>Zoopagomycota</taxon>
        <taxon>Kickxellomycotina</taxon>
        <taxon>Harpellomycetes</taxon>
        <taxon>Harpellales</taxon>
        <taxon>Legeriomycetaceae</taxon>
        <taxon>Smittium</taxon>
    </lineage>
</organism>
<dbReference type="AlphaFoldDB" id="A0A1R1Y2H3"/>
<keyword evidence="2" id="KW-1185">Reference proteome</keyword>
<evidence type="ECO:0000313" key="1">
    <source>
        <dbReference type="EMBL" id="OMJ21049.1"/>
    </source>
</evidence>
<gene>
    <name evidence="1" type="ORF">AYI70_g3707</name>
</gene>
<comment type="caution">
    <text evidence="1">The sequence shown here is derived from an EMBL/GenBank/DDBJ whole genome shotgun (WGS) entry which is preliminary data.</text>
</comment>
<name>A0A1R1Y2H3_9FUNG</name>